<feature type="compositionally biased region" description="Low complexity" evidence="1">
    <location>
        <begin position="72"/>
        <end position="104"/>
    </location>
</feature>
<evidence type="ECO:0000313" key="2">
    <source>
        <dbReference type="EMBL" id="CBJ28302.1"/>
    </source>
</evidence>
<feature type="region of interest" description="Disordered" evidence="1">
    <location>
        <begin position="1"/>
        <end position="43"/>
    </location>
</feature>
<dbReference type="EMBL" id="FN649747">
    <property type="protein sequence ID" value="CBJ28302.1"/>
    <property type="molecule type" value="Genomic_DNA"/>
</dbReference>
<keyword evidence="3" id="KW-1185">Reference proteome</keyword>
<dbReference type="EMBL" id="FN649222">
    <property type="protein sequence ID" value="CBJ28302.1"/>
    <property type="molecule type" value="Genomic_DNA"/>
</dbReference>
<organism evidence="2 3">
    <name type="scientific">Ectocarpus siliculosus</name>
    <name type="common">Brown alga</name>
    <name type="synonym">Conferva siliculosa</name>
    <dbReference type="NCBI Taxonomy" id="2880"/>
    <lineage>
        <taxon>Eukaryota</taxon>
        <taxon>Sar</taxon>
        <taxon>Stramenopiles</taxon>
        <taxon>Ochrophyta</taxon>
        <taxon>PX clade</taxon>
        <taxon>Phaeophyceae</taxon>
        <taxon>Ectocarpales</taxon>
        <taxon>Ectocarpaceae</taxon>
        <taxon>Ectocarpus</taxon>
    </lineage>
</organism>
<dbReference type="Proteomes" id="UP000002630">
    <property type="component" value="Linkage Group LG22"/>
</dbReference>
<reference evidence="2 3" key="1">
    <citation type="journal article" date="2010" name="Nature">
        <title>The Ectocarpus genome and the independent evolution of multicellularity in brown algae.</title>
        <authorList>
            <person name="Cock J.M."/>
            <person name="Sterck L."/>
            <person name="Rouze P."/>
            <person name="Scornet D."/>
            <person name="Allen A.E."/>
            <person name="Amoutzias G."/>
            <person name="Anthouard V."/>
            <person name="Artiguenave F."/>
            <person name="Aury J.M."/>
            <person name="Badger J.H."/>
            <person name="Beszteri B."/>
            <person name="Billiau K."/>
            <person name="Bonnet E."/>
            <person name="Bothwell J.H."/>
            <person name="Bowler C."/>
            <person name="Boyen C."/>
            <person name="Brownlee C."/>
            <person name="Carrano C.J."/>
            <person name="Charrier B."/>
            <person name="Cho G.Y."/>
            <person name="Coelho S.M."/>
            <person name="Collen J."/>
            <person name="Corre E."/>
            <person name="Da Silva C."/>
            <person name="Delage L."/>
            <person name="Delaroque N."/>
            <person name="Dittami S.M."/>
            <person name="Doulbeau S."/>
            <person name="Elias M."/>
            <person name="Farnham G."/>
            <person name="Gachon C.M."/>
            <person name="Gschloessl B."/>
            <person name="Heesch S."/>
            <person name="Jabbari K."/>
            <person name="Jubin C."/>
            <person name="Kawai H."/>
            <person name="Kimura K."/>
            <person name="Kloareg B."/>
            <person name="Kupper F.C."/>
            <person name="Lang D."/>
            <person name="Le Bail A."/>
            <person name="Leblanc C."/>
            <person name="Lerouge P."/>
            <person name="Lohr M."/>
            <person name="Lopez P.J."/>
            <person name="Martens C."/>
            <person name="Maumus F."/>
            <person name="Michel G."/>
            <person name="Miranda-Saavedra D."/>
            <person name="Morales J."/>
            <person name="Moreau H."/>
            <person name="Motomura T."/>
            <person name="Nagasato C."/>
            <person name="Napoli C.A."/>
            <person name="Nelson D.R."/>
            <person name="Nyvall-Collen P."/>
            <person name="Peters A.F."/>
            <person name="Pommier C."/>
            <person name="Potin P."/>
            <person name="Poulain J."/>
            <person name="Quesneville H."/>
            <person name="Read B."/>
            <person name="Rensing S.A."/>
            <person name="Ritter A."/>
            <person name="Rousvoal S."/>
            <person name="Samanta M."/>
            <person name="Samson G."/>
            <person name="Schroeder D.C."/>
            <person name="Segurens B."/>
            <person name="Strittmatter M."/>
            <person name="Tonon T."/>
            <person name="Tregear J.W."/>
            <person name="Valentin K."/>
            <person name="von Dassow P."/>
            <person name="Yamagishi T."/>
            <person name="Van de Peer Y."/>
            <person name="Wincker P."/>
        </authorList>
    </citation>
    <scope>NUCLEOTIDE SEQUENCE [LARGE SCALE GENOMIC DNA]</scope>
    <source>
        <strain evidence="3">Ec32 / CCAP1310/4</strain>
    </source>
</reference>
<accession>D7G9G2</accession>
<gene>
    <name evidence="2" type="ORF">Esi_0098_0047</name>
</gene>
<evidence type="ECO:0000256" key="1">
    <source>
        <dbReference type="SAM" id="MobiDB-lite"/>
    </source>
</evidence>
<protein>
    <submittedName>
        <fullName evidence="2">Uncharacterized protein</fullName>
    </submittedName>
</protein>
<dbReference type="InParanoid" id="D7G9G2"/>
<name>D7G9G2_ECTSI</name>
<evidence type="ECO:0000313" key="3">
    <source>
        <dbReference type="Proteomes" id="UP000002630"/>
    </source>
</evidence>
<proteinExistence type="predicted"/>
<sequence>MAGQPQVVLRVHGGHGGDGEGNEETFPSAPPSFTGATSDDIGEIGEPEVGVRVQLRPGPLHAVLDVGSSRLGGQAAGRQRPTAGQRRTATATAALHAPAQDRWY</sequence>
<feature type="region of interest" description="Disordered" evidence="1">
    <location>
        <begin position="65"/>
        <end position="104"/>
    </location>
</feature>
<dbReference type="AlphaFoldDB" id="D7G9G2"/>